<dbReference type="EMBL" id="CDMZ01000137">
    <property type="protein sequence ID" value="CEM07695.1"/>
    <property type="molecule type" value="Genomic_DNA"/>
</dbReference>
<gene>
    <name evidence="3" type="ORF">Cvel_15301</name>
</gene>
<organism evidence="3">
    <name type="scientific">Chromera velia CCMP2878</name>
    <dbReference type="NCBI Taxonomy" id="1169474"/>
    <lineage>
        <taxon>Eukaryota</taxon>
        <taxon>Sar</taxon>
        <taxon>Alveolata</taxon>
        <taxon>Colpodellida</taxon>
        <taxon>Chromeraceae</taxon>
        <taxon>Chromera</taxon>
    </lineage>
</organism>
<name>A0A0G4F5Q8_9ALVE</name>
<evidence type="ECO:0000256" key="1">
    <source>
        <dbReference type="SAM" id="MobiDB-lite"/>
    </source>
</evidence>
<dbReference type="AlphaFoldDB" id="A0A0G4F5Q8"/>
<evidence type="ECO:0000256" key="2">
    <source>
        <dbReference type="SAM" id="SignalP"/>
    </source>
</evidence>
<reference evidence="3" key="1">
    <citation type="submission" date="2014-11" db="EMBL/GenBank/DDBJ databases">
        <authorList>
            <person name="Otto D Thomas"/>
            <person name="Naeem Raeece"/>
        </authorList>
    </citation>
    <scope>NUCLEOTIDE SEQUENCE</scope>
</reference>
<feature type="chain" id="PRO_5005188633" evidence="2">
    <location>
        <begin position="24"/>
        <end position="222"/>
    </location>
</feature>
<sequence>MRNLLWALASLLGAALSSSPALAGLSAVAPQRRRLSGKKVQQESGHSRPTYLSFAAVASFLKRKIIGDPSECTCECCATVVRWGNHKDGKHKYMCGVAFGGPAQCGVGAPEDELPQCTLPTDDKVLTWATAEDVVDLGRWCRNAEDVQADPLLNNGTNTTLFSLHMPDGWTNQTTVDGAPPATDAHGQPLISTLEETVGGVGGGLRTEPQKDVRARRHSSGV</sequence>
<proteinExistence type="predicted"/>
<dbReference type="VEuPathDB" id="CryptoDB:Cvel_15301"/>
<accession>A0A0G4F5Q8</accession>
<evidence type="ECO:0000313" key="3">
    <source>
        <dbReference type="EMBL" id="CEM07695.1"/>
    </source>
</evidence>
<protein>
    <submittedName>
        <fullName evidence="3">Uncharacterized protein</fullName>
    </submittedName>
</protein>
<feature type="region of interest" description="Disordered" evidence="1">
    <location>
        <begin position="198"/>
        <end position="222"/>
    </location>
</feature>
<feature type="signal peptide" evidence="2">
    <location>
        <begin position="1"/>
        <end position="23"/>
    </location>
</feature>
<keyword evidence="2" id="KW-0732">Signal</keyword>